<dbReference type="EMBL" id="CAXITT010000430">
    <property type="protein sequence ID" value="CAL1541409.1"/>
    <property type="molecule type" value="Genomic_DNA"/>
</dbReference>
<sequence>GRNVALRQLATQSSQYTGIPGLNTNASNAVDGDTSPYLHQNSCTHTQPGAPPYPTWTVTFTHLYLITRFILYNRQSYTSM</sequence>
<gene>
    <name evidence="1" type="ORF">GSLYS_00015015001</name>
</gene>
<organism evidence="1 2">
    <name type="scientific">Lymnaea stagnalis</name>
    <name type="common">Great pond snail</name>
    <name type="synonym">Helix stagnalis</name>
    <dbReference type="NCBI Taxonomy" id="6523"/>
    <lineage>
        <taxon>Eukaryota</taxon>
        <taxon>Metazoa</taxon>
        <taxon>Spiralia</taxon>
        <taxon>Lophotrochozoa</taxon>
        <taxon>Mollusca</taxon>
        <taxon>Gastropoda</taxon>
        <taxon>Heterobranchia</taxon>
        <taxon>Euthyneura</taxon>
        <taxon>Panpulmonata</taxon>
        <taxon>Hygrophila</taxon>
        <taxon>Lymnaeoidea</taxon>
        <taxon>Lymnaeidae</taxon>
        <taxon>Lymnaea</taxon>
    </lineage>
</organism>
<keyword evidence="2" id="KW-1185">Reference proteome</keyword>
<dbReference type="Gene3D" id="2.60.120.260">
    <property type="entry name" value="Galactose-binding domain-like"/>
    <property type="match status" value="1"/>
</dbReference>
<evidence type="ECO:0000313" key="1">
    <source>
        <dbReference type="EMBL" id="CAL1541409.1"/>
    </source>
</evidence>
<accession>A0AAV2I4A3</accession>
<protein>
    <submittedName>
        <fullName evidence="1">Uncharacterized protein</fullName>
    </submittedName>
</protein>
<name>A0AAV2I4A3_LYMST</name>
<dbReference type="SUPFAM" id="SSF49785">
    <property type="entry name" value="Galactose-binding domain-like"/>
    <property type="match status" value="1"/>
</dbReference>
<dbReference type="Proteomes" id="UP001497497">
    <property type="component" value="Unassembled WGS sequence"/>
</dbReference>
<reference evidence="1 2" key="1">
    <citation type="submission" date="2024-04" db="EMBL/GenBank/DDBJ databases">
        <authorList>
            <consortium name="Genoscope - CEA"/>
            <person name="William W."/>
        </authorList>
    </citation>
    <scope>NUCLEOTIDE SEQUENCE [LARGE SCALE GENOMIC DNA]</scope>
</reference>
<dbReference type="AlphaFoldDB" id="A0AAV2I4A3"/>
<proteinExistence type="predicted"/>
<evidence type="ECO:0000313" key="2">
    <source>
        <dbReference type="Proteomes" id="UP001497497"/>
    </source>
</evidence>
<feature type="non-terminal residue" evidence="1">
    <location>
        <position position="1"/>
    </location>
</feature>
<dbReference type="InterPro" id="IPR051941">
    <property type="entry name" value="BG_Antigen-Binding_Lectin"/>
</dbReference>
<dbReference type="PANTHER" id="PTHR45713:SF6">
    <property type="entry name" value="F5_8 TYPE C DOMAIN-CONTAINING PROTEIN"/>
    <property type="match status" value="1"/>
</dbReference>
<comment type="caution">
    <text evidence="1">The sequence shown here is derived from an EMBL/GenBank/DDBJ whole genome shotgun (WGS) entry which is preliminary data.</text>
</comment>
<dbReference type="InterPro" id="IPR008979">
    <property type="entry name" value="Galactose-bd-like_sf"/>
</dbReference>
<dbReference type="PANTHER" id="PTHR45713">
    <property type="entry name" value="FTP DOMAIN-CONTAINING PROTEIN"/>
    <property type="match status" value="1"/>
</dbReference>